<dbReference type="Gene3D" id="1.20.120.330">
    <property type="entry name" value="Nucleotidyltransferases domain 2"/>
    <property type="match status" value="1"/>
</dbReference>
<proteinExistence type="predicted"/>
<reference evidence="2" key="1">
    <citation type="submission" date="2016-10" db="EMBL/GenBank/DDBJ databases">
        <title>Sequence of Gallionella enrichment culture.</title>
        <authorList>
            <person name="Poehlein A."/>
            <person name="Muehling M."/>
            <person name="Daniel R."/>
        </authorList>
    </citation>
    <scope>NUCLEOTIDE SEQUENCE</scope>
</reference>
<evidence type="ECO:0000313" key="2">
    <source>
        <dbReference type="EMBL" id="OIQ93998.1"/>
    </source>
</evidence>
<dbReference type="AlphaFoldDB" id="A0A1J5RD27"/>
<organism evidence="2">
    <name type="scientific">mine drainage metagenome</name>
    <dbReference type="NCBI Taxonomy" id="410659"/>
    <lineage>
        <taxon>unclassified sequences</taxon>
        <taxon>metagenomes</taxon>
        <taxon>ecological metagenomes</taxon>
    </lineage>
</organism>
<sequence>MNVDDLMAKAAQAVESARALLARGDADGACNRAYYAMFDAARARCEPPGTMSAKRTVACSTPSTIFS</sequence>
<gene>
    <name evidence="2" type="ORF">GALL_240040</name>
</gene>
<dbReference type="Pfam" id="PF05168">
    <property type="entry name" value="HEPN"/>
    <property type="match status" value="1"/>
</dbReference>
<evidence type="ECO:0000259" key="1">
    <source>
        <dbReference type="Pfam" id="PF05168"/>
    </source>
</evidence>
<name>A0A1J5RD27_9ZZZZ</name>
<protein>
    <recommendedName>
        <fullName evidence="1">HEPN domain-containing protein</fullName>
    </recommendedName>
</protein>
<feature type="domain" description="HEPN" evidence="1">
    <location>
        <begin position="4"/>
        <end position="43"/>
    </location>
</feature>
<accession>A0A1J5RD27</accession>
<comment type="caution">
    <text evidence="2">The sequence shown here is derived from an EMBL/GenBank/DDBJ whole genome shotgun (WGS) entry which is preliminary data.</text>
</comment>
<dbReference type="EMBL" id="MLJW01000195">
    <property type="protein sequence ID" value="OIQ93998.1"/>
    <property type="molecule type" value="Genomic_DNA"/>
</dbReference>
<dbReference type="InterPro" id="IPR007842">
    <property type="entry name" value="HEPN_dom"/>
</dbReference>